<reference evidence="1" key="1">
    <citation type="submission" date="2014-11" db="EMBL/GenBank/DDBJ databases">
        <authorList>
            <person name="Amaro Gonzalez C."/>
        </authorList>
    </citation>
    <scope>NUCLEOTIDE SEQUENCE</scope>
</reference>
<accession>A0A0E9PTH0</accession>
<organism evidence="1">
    <name type="scientific">Anguilla anguilla</name>
    <name type="common">European freshwater eel</name>
    <name type="synonym">Muraena anguilla</name>
    <dbReference type="NCBI Taxonomy" id="7936"/>
    <lineage>
        <taxon>Eukaryota</taxon>
        <taxon>Metazoa</taxon>
        <taxon>Chordata</taxon>
        <taxon>Craniata</taxon>
        <taxon>Vertebrata</taxon>
        <taxon>Euteleostomi</taxon>
        <taxon>Actinopterygii</taxon>
        <taxon>Neopterygii</taxon>
        <taxon>Teleostei</taxon>
        <taxon>Anguilliformes</taxon>
        <taxon>Anguillidae</taxon>
        <taxon>Anguilla</taxon>
    </lineage>
</organism>
<proteinExistence type="predicted"/>
<protein>
    <submittedName>
        <fullName evidence="1">Uncharacterized protein</fullName>
    </submittedName>
</protein>
<sequence length="27" mass="2896">MGVKLTIVVIVLRVTCEVPAVLISIKT</sequence>
<dbReference type="AlphaFoldDB" id="A0A0E9PTH0"/>
<evidence type="ECO:0000313" key="1">
    <source>
        <dbReference type="EMBL" id="JAH07168.1"/>
    </source>
</evidence>
<dbReference type="EMBL" id="GBXM01101409">
    <property type="protein sequence ID" value="JAH07168.1"/>
    <property type="molecule type" value="Transcribed_RNA"/>
</dbReference>
<name>A0A0E9PTH0_ANGAN</name>
<reference evidence="1" key="2">
    <citation type="journal article" date="2015" name="Fish Shellfish Immunol.">
        <title>Early steps in the European eel (Anguilla anguilla)-Vibrio vulnificus interaction in the gills: Role of the RtxA13 toxin.</title>
        <authorList>
            <person name="Callol A."/>
            <person name="Pajuelo D."/>
            <person name="Ebbesson L."/>
            <person name="Teles M."/>
            <person name="MacKenzie S."/>
            <person name="Amaro C."/>
        </authorList>
    </citation>
    <scope>NUCLEOTIDE SEQUENCE</scope>
</reference>